<evidence type="ECO:0000256" key="18">
    <source>
        <dbReference type="ARBA" id="ARBA00031167"/>
    </source>
</evidence>
<evidence type="ECO:0000256" key="5">
    <source>
        <dbReference type="ARBA" id="ARBA00022475"/>
    </source>
</evidence>
<evidence type="ECO:0000256" key="16">
    <source>
        <dbReference type="ARBA" id="ARBA00023180"/>
    </source>
</evidence>
<accession>A0ABM4DP12</accession>
<evidence type="ECO:0000256" key="32">
    <source>
        <dbReference type="SAM" id="MobiDB-lite"/>
    </source>
</evidence>
<dbReference type="GeneID" id="136092302"/>
<evidence type="ECO:0000313" key="34">
    <source>
        <dbReference type="Proteomes" id="UP001652625"/>
    </source>
</evidence>
<dbReference type="Gene3D" id="3.40.720.10">
    <property type="entry name" value="Alkaline Phosphatase, subunit A"/>
    <property type="match status" value="1"/>
</dbReference>
<comment type="catalytic activity">
    <reaction evidence="28">
        <text>sphing-4-enine-phosphocholine + H2O = sphing-4-enine + phosphocholine + H(+)</text>
        <dbReference type="Rhea" id="RHEA:41095"/>
        <dbReference type="ChEBI" id="CHEBI:15377"/>
        <dbReference type="ChEBI" id="CHEBI:15378"/>
        <dbReference type="ChEBI" id="CHEBI:57756"/>
        <dbReference type="ChEBI" id="CHEBI:58906"/>
        <dbReference type="ChEBI" id="CHEBI:295975"/>
    </reaction>
    <physiologicalReaction direction="left-to-right" evidence="28">
        <dbReference type="Rhea" id="RHEA:41096"/>
    </physiologicalReaction>
</comment>
<evidence type="ECO:0000256" key="19">
    <source>
        <dbReference type="ARBA" id="ARBA00032556"/>
    </source>
</evidence>
<comment type="catalytic activity">
    <reaction evidence="30">
        <text>1-(9Z,12Z)-octadecadienoyl-sn-glycero-3-phosphocholine + H2O = 1-(9Z,12Z-octadecadienoyl)-sn-glycerol + phosphocholine + H(+)</text>
        <dbReference type="Rhea" id="RHEA:41115"/>
        <dbReference type="ChEBI" id="CHEBI:15377"/>
        <dbReference type="ChEBI" id="CHEBI:15378"/>
        <dbReference type="ChEBI" id="CHEBI:28733"/>
        <dbReference type="ChEBI" id="CHEBI:75561"/>
        <dbReference type="ChEBI" id="CHEBI:295975"/>
    </reaction>
    <physiologicalReaction direction="left-to-right" evidence="30">
        <dbReference type="Rhea" id="RHEA:41116"/>
    </physiologicalReaction>
</comment>
<evidence type="ECO:0000256" key="3">
    <source>
        <dbReference type="ARBA" id="ARBA00010594"/>
    </source>
</evidence>
<evidence type="ECO:0000256" key="22">
    <source>
        <dbReference type="ARBA" id="ARBA00047322"/>
    </source>
</evidence>
<evidence type="ECO:0000256" key="29">
    <source>
        <dbReference type="ARBA" id="ARBA00048703"/>
    </source>
</evidence>
<keyword evidence="34" id="KW-1185">Reference proteome</keyword>
<keyword evidence="9 33" id="KW-0732">Signal</keyword>
<dbReference type="Proteomes" id="UP001652625">
    <property type="component" value="Chromosome 15"/>
</dbReference>
<keyword evidence="16" id="KW-0325">Glycoprotein</keyword>
<dbReference type="EC" id="3.1.4.38" evidence="4"/>
<evidence type="ECO:0000256" key="24">
    <source>
        <dbReference type="ARBA" id="ARBA00047494"/>
    </source>
</evidence>
<comment type="cofactor">
    <cofactor evidence="1">
        <name>Zn(2+)</name>
        <dbReference type="ChEBI" id="CHEBI:29105"/>
    </cofactor>
</comment>
<evidence type="ECO:0000256" key="4">
    <source>
        <dbReference type="ARBA" id="ARBA00012318"/>
    </source>
</evidence>
<comment type="catalytic activity">
    <reaction evidence="25">
        <text>a 1-acyl-sn-glycero-3-phosphocholine + H2O = a 1-acyl-sn-glycerol + phosphocholine + H(+)</text>
        <dbReference type="Rhea" id="RHEA:44720"/>
        <dbReference type="ChEBI" id="CHEBI:15377"/>
        <dbReference type="ChEBI" id="CHEBI:15378"/>
        <dbReference type="ChEBI" id="CHEBI:58168"/>
        <dbReference type="ChEBI" id="CHEBI:64683"/>
        <dbReference type="ChEBI" id="CHEBI:295975"/>
    </reaction>
    <physiologicalReaction direction="left-to-right" evidence="25">
        <dbReference type="Rhea" id="RHEA:44721"/>
    </physiologicalReaction>
</comment>
<evidence type="ECO:0000256" key="23">
    <source>
        <dbReference type="ARBA" id="ARBA00047482"/>
    </source>
</evidence>
<keyword evidence="8" id="KW-0479">Metal-binding</keyword>
<gene>
    <name evidence="35" type="primary">LOC136092302</name>
</gene>
<comment type="catalytic activity">
    <reaction evidence="29">
        <text>sn-glycerol 3-phosphocholine + H2O = phosphocholine + glycerol + H(+)</text>
        <dbReference type="Rhea" id="RHEA:19545"/>
        <dbReference type="ChEBI" id="CHEBI:15377"/>
        <dbReference type="ChEBI" id="CHEBI:15378"/>
        <dbReference type="ChEBI" id="CHEBI:16870"/>
        <dbReference type="ChEBI" id="CHEBI:17754"/>
        <dbReference type="ChEBI" id="CHEBI:295975"/>
        <dbReference type="EC" id="3.1.4.38"/>
    </reaction>
    <physiologicalReaction direction="left-to-right" evidence="29">
        <dbReference type="Rhea" id="RHEA:19546"/>
    </physiologicalReaction>
</comment>
<evidence type="ECO:0000256" key="13">
    <source>
        <dbReference type="ARBA" id="ARBA00023098"/>
    </source>
</evidence>
<keyword evidence="14" id="KW-0472">Membrane</keyword>
<comment type="catalytic activity">
    <reaction evidence="22">
        <text>1-(9Z-octadecenoyl)-sn-glycero-3-phosphocholine + H2O = 1-(9Z-octadecenoyl)-sn-glycerol + phosphocholine + H(+)</text>
        <dbReference type="Rhea" id="RHEA:41091"/>
        <dbReference type="ChEBI" id="CHEBI:15377"/>
        <dbReference type="ChEBI" id="CHEBI:15378"/>
        <dbReference type="ChEBI" id="CHEBI:28610"/>
        <dbReference type="ChEBI" id="CHEBI:75757"/>
        <dbReference type="ChEBI" id="CHEBI:295975"/>
    </reaction>
    <physiologicalReaction direction="left-to-right" evidence="22">
        <dbReference type="Rhea" id="RHEA:41092"/>
    </physiologicalReaction>
</comment>
<evidence type="ECO:0000256" key="31">
    <source>
        <dbReference type="ARBA" id="ARBA00049320"/>
    </source>
</evidence>
<comment type="similarity">
    <text evidence="3">Belongs to the nucleotide pyrophosphatase/phosphodiesterase family.</text>
</comment>
<comment type="catalytic activity">
    <reaction evidence="27">
        <text>1-hexadecanoyl-sn-glycero-3-phosphocholine + H2O = 1-hexadecanoyl-sn-glycerol + phosphocholine + H(+)</text>
        <dbReference type="Rhea" id="RHEA:41119"/>
        <dbReference type="ChEBI" id="CHEBI:15377"/>
        <dbReference type="ChEBI" id="CHEBI:15378"/>
        <dbReference type="ChEBI" id="CHEBI:72998"/>
        <dbReference type="ChEBI" id="CHEBI:75542"/>
        <dbReference type="ChEBI" id="CHEBI:295975"/>
    </reaction>
    <physiologicalReaction direction="left-to-right" evidence="27">
        <dbReference type="Rhea" id="RHEA:41120"/>
    </physiologicalReaction>
</comment>
<evidence type="ECO:0000256" key="28">
    <source>
        <dbReference type="ARBA" id="ARBA00048234"/>
    </source>
</evidence>
<dbReference type="InterPro" id="IPR002591">
    <property type="entry name" value="Phosphodiest/P_Trfase"/>
</dbReference>
<evidence type="ECO:0000256" key="2">
    <source>
        <dbReference type="ARBA" id="ARBA00004609"/>
    </source>
</evidence>
<evidence type="ECO:0000256" key="6">
    <source>
        <dbReference type="ARBA" id="ARBA00022553"/>
    </source>
</evidence>
<keyword evidence="10" id="KW-0378">Hydrolase</keyword>
<feature type="region of interest" description="Disordered" evidence="32">
    <location>
        <begin position="253"/>
        <end position="272"/>
    </location>
</feature>
<dbReference type="PANTHER" id="PTHR10151">
    <property type="entry name" value="ECTONUCLEOTIDE PYROPHOSPHATASE/PHOSPHODIESTERASE"/>
    <property type="match status" value="1"/>
</dbReference>
<comment type="subcellular location">
    <subcellularLocation>
        <location evidence="2">Cell membrane</location>
        <topology evidence="2">Lipid-anchor</topology>
        <topology evidence="2">GPI-anchor</topology>
    </subcellularLocation>
</comment>
<proteinExistence type="inferred from homology"/>
<keyword evidence="15" id="KW-1015">Disulfide bond</keyword>
<evidence type="ECO:0000256" key="20">
    <source>
        <dbReference type="ARBA" id="ARBA00046203"/>
    </source>
</evidence>
<evidence type="ECO:0000256" key="21">
    <source>
        <dbReference type="ARBA" id="ARBA00047290"/>
    </source>
</evidence>
<evidence type="ECO:0000256" key="33">
    <source>
        <dbReference type="SAM" id="SignalP"/>
    </source>
</evidence>
<keyword evidence="11" id="KW-0862">Zinc</keyword>
<evidence type="ECO:0000256" key="7">
    <source>
        <dbReference type="ARBA" id="ARBA00022622"/>
    </source>
</evidence>
<comment type="catalytic activity">
    <reaction evidence="21">
        <text>1-dodecanoyl-sn-glycero-3-phosphocholine + H2O = 1-dodecanoyl-sn-glycerol + phosphocholine + H(+)</text>
        <dbReference type="Rhea" id="RHEA:41127"/>
        <dbReference type="ChEBI" id="CHEBI:15377"/>
        <dbReference type="ChEBI" id="CHEBI:15378"/>
        <dbReference type="ChEBI" id="CHEBI:74966"/>
        <dbReference type="ChEBI" id="CHEBI:75529"/>
        <dbReference type="ChEBI" id="CHEBI:295975"/>
    </reaction>
    <physiologicalReaction direction="left-to-right" evidence="21">
        <dbReference type="Rhea" id="RHEA:41128"/>
    </physiologicalReaction>
</comment>
<dbReference type="RefSeq" id="XP_065676280.1">
    <property type="nucleotide sequence ID" value="XM_065820208.1"/>
</dbReference>
<evidence type="ECO:0000256" key="27">
    <source>
        <dbReference type="ARBA" id="ARBA00048209"/>
    </source>
</evidence>
<reference evidence="35" key="1">
    <citation type="submission" date="2025-08" db="UniProtKB">
        <authorList>
            <consortium name="RefSeq"/>
        </authorList>
    </citation>
    <scope>IDENTIFICATION</scope>
</reference>
<dbReference type="PANTHER" id="PTHR10151:SF66">
    <property type="entry name" value="GLYCEROPHOSPHOCHOLINE CHOLINEPHOSPHODIESTERASE ENPP6"/>
    <property type="match status" value="1"/>
</dbReference>
<evidence type="ECO:0000256" key="12">
    <source>
        <dbReference type="ARBA" id="ARBA00022963"/>
    </source>
</evidence>
<keyword evidence="17" id="KW-0449">Lipoprotein</keyword>
<dbReference type="CDD" id="cd16018">
    <property type="entry name" value="Enpp"/>
    <property type="match status" value="1"/>
</dbReference>
<evidence type="ECO:0000256" key="11">
    <source>
        <dbReference type="ARBA" id="ARBA00022833"/>
    </source>
</evidence>
<comment type="catalytic activity">
    <reaction evidence="23">
        <text>glycero-2-phosphocholine + H2O = phosphocholine + glycerol + H(+)</text>
        <dbReference type="Rhea" id="RHEA:61684"/>
        <dbReference type="ChEBI" id="CHEBI:15377"/>
        <dbReference type="ChEBI" id="CHEBI:15378"/>
        <dbReference type="ChEBI" id="CHEBI:17754"/>
        <dbReference type="ChEBI" id="CHEBI:144950"/>
        <dbReference type="ChEBI" id="CHEBI:295975"/>
    </reaction>
    <physiologicalReaction direction="left-to-right" evidence="23">
        <dbReference type="Rhea" id="RHEA:61685"/>
    </physiologicalReaction>
</comment>
<evidence type="ECO:0000256" key="26">
    <source>
        <dbReference type="ARBA" id="ARBA00047779"/>
    </source>
</evidence>
<keyword evidence="5" id="KW-1003">Cell membrane</keyword>
<evidence type="ECO:0000256" key="1">
    <source>
        <dbReference type="ARBA" id="ARBA00001947"/>
    </source>
</evidence>
<evidence type="ECO:0000256" key="8">
    <source>
        <dbReference type="ARBA" id="ARBA00022723"/>
    </source>
</evidence>
<name>A0ABM4DP12_HYDVU</name>
<dbReference type="Pfam" id="PF01663">
    <property type="entry name" value="Phosphodiest"/>
    <property type="match status" value="1"/>
</dbReference>
<sequence length="553" mass="64459">MLQPKKTFFVFLYAIYLCDATSIRFVSNEKLKDFEDNNKKLERSNNSVHSYHYKIEENEVFNNNKSDWQFKGFNINNNYILDKKPAPVSILHKQSTQRKCHQSNRFISNHLIEKPKREKQKILLISIDGLRWNYLNKAHTPNLKKIIKEGVSVDFVLNVFPTLSLPNHQSIVTGLYPEHHEMISYTMRDSKSGQSFDGTSEWWNKSIPIWISNQKQGYQSGISFWPGYRVKYDGMQPFYLPDKMPDQKFNTLSKNNDKVNTTSENNDKFNTTSVNDNLMPVNERIKQAVNWLKNDNVTFVALYIETVDKVTHTTSPDSDKKNMKTSIEKAIVSVDRNIGFIRKLLVKNNLQSLVNVLVIGDHGSVDANYTQMIVLDEYLNVEKNIEHIDGVTSVFITTKSKKKQHVYEILKKKSKTKNSHFQVYLKENIPEFFHIKKSNRIGDILILPKPGWTVVAKKWMSSYYKGQWSRGENGYSNIEGTMNPAFFAYGPSFRVGYKQWCVKTIDIYSLMCHILNINPELHDGCFERVKPFLKEFRGEKYIQVNDKFDPIIC</sequence>
<feature type="signal peptide" evidence="33">
    <location>
        <begin position="1"/>
        <end position="20"/>
    </location>
</feature>
<evidence type="ECO:0000256" key="14">
    <source>
        <dbReference type="ARBA" id="ARBA00023136"/>
    </source>
</evidence>
<dbReference type="SUPFAM" id="SSF53649">
    <property type="entry name" value="Alkaline phosphatase-like"/>
    <property type="match status" value="1"/>
</dbReference>
<keyword evidence="7" id="KW-0336">GPI-anchor</keyword>
<evidence type="ECO:0000256" key="9">
    <source>
        <dbReference type="ARBA" id="ARBA00022729"/>
    </source>
</evidence>
<evidence type="ECO:0000256" key="15">
    <source>
        <dbReference type="ARBA" id="ARBA00023157"/>
    </source>
</evidence>
<evidence type="ECO:0000256" key="25">
    <source>
        <dbReference type="ARBA" id="ARBA00047600"/>
    </source>
</evidence>
<comment type="catalytic activity">
    <reaction evidence="31">
        <text>1-(5Z,8Z,11Z,14Z-eicosatetraenoyl)-sn-glycero-3-phosphocholine + H2O = 1-(5Z,8Z,11Z,14Z-eicosatetraenoyl)-sn-glycerol + phosphocholine + H(+)</text>
        <dbReference type="Rhea" id="RHEA:41003"/>
        <dbReference type="ChEBI" id="CHEBI:15377"/>
        <dbReference type="ChEBI" id="CHEBI:15378"/>
        <dbReference type="ChEBI" id="CHEBI:34071"/>
        <dbReference type="ChEBI" id="CHEBI:74344"/>
        <dbReference type="ChEBI" id="CHEBI:295975"/>
    </reaction>
    <physiologicalReaction direction="left-to-right" evidence="31">
        <dbReference type="Rhea" id="RHEA:41004"/>
    </physiologicalReaction>
</comment>
<keyword evidence="6" id="KW-0597">Phosphoprotein</keyword>
<organism evidence="34 35">
    <name type="scientific">Hydra vulgaris</name>
    <name type="common">Hydra</name>
    <name type="synonym">Hydra attenuata</name>
    <dbReference type="NCBI Taxonomy" id="6087"/>
    <lineage>
        <taxon>Eukaryota</taxon>
        <taxon>Metazoa</taxon>
        <taxon>Cnidaria</taxon>
        <taxon>Hydrozoa</taxon>
        <taxon>Hydroidolina</taxon>
        <taxon>Anthoathecata</taxon>
        <taxon>Aplanulata</taxon>
        <taxon>Hydridae</taxon>
        <taxon>Hydra</taxon>
    </lineage>
</organism>
<keyword evidence="13" id="KW-0443">Lipid metabolism</keyword>
<comment type="catalytic activity">
    <reaction evidence="24">
        <text>a 1-O-alkyl-sn-glycero-3-phosphocholine + H2O = a 1-O-alkyl-sn-glycerol + phosphocholine + H(+)</text>
        <dbReference type="Rhea" id="RHEA:36083"/>
        <dbReference type="ChEBI" id="CHEBI:15377"/>
        <dbReference type="ChEBI" id="CHEBI:15378"/>
        <dbReference type="ChEBI" id="CHEBI:15850"/>
        <dbReference type="ChEBI" id="CHEBI:30909"/>
        <dbReference type="ChEBI" id="CHEBI:295975"/>
    </reaction>
    <physiologicalReaction direction="left-to-right" evidence="24">
        <dbReference type="Rhea" id="RHEA:36084"/>
    </physiologicalReaction>
</comment>
<dbReference type="InterPro" id="IPR017850">
    <property type="entry name" value="Alkaline_phosphatase_core_sf"/>
</dbReference>
<evidence type="ECO:0000256" key="10">
    <source>
        <dbReference type="ARBA" id="ARBA00022801"/>
    </source>
</evidence>
<evidence type="ECO:0000256" key="17">
    <source>
        <dbReference type="ARBA" id="ARBA00023288"/>
    </source>
</evidence>
<evidence type="ECO:0000313" key="35">
    <source>
        <dbReference type="RefSeq" id="XP_065676280.1"/>
    </source>
</evidence>
<keyword evidence="12" id="KW-0442">Lipid degradation</keyword>
<evidence type="ECO:0000256" key="30">
    <source>
        <dbReference type="ARBA" id="ARBA00049092"/>
    </source>
</evidence>
<comment type="function">
    <text evidence="20">Choline-specific glycerophosphodiesterase that hydrolyzes glycerophosphocholine (GPC) and lysophosphatidylcholine (LPC) and contributes to supplying choline to the cells. Has a preference for LPC with short (12:0 and 14:0) or polyunsaturated (18:2 and 20:4) fatty acids. In vitro, hydrolyzes only choline-containing lysophospholipids, such as sphingosylphosphorylcholine (SPC), platelet-activating factor (PAF) and lysoPAF, but not other lysophospholipids.</text>
</comment>
<feature type="chain" id="PRO_5046687483" description="glycerophosphocholine cholinephosphodiesterase" evidence="33">
    <location>
        <begin position="21"/>
        <end position="553"/>
    </location>
</feature>
<comment type="catalytic activity">
    <reaction evidence="26">
        <text>1-tetradecanoyl-sn-glycero-3-phosphocholine + H2O = 1-tetradecanoyl-sn-glycerol + phosphocholine + H(+)</text>
        <dbReference type="Rhea" id="RHEA:40999"/>
        <dbReference type="ChEBI" id="CHEBI:15377"/>
        <dbReference type="ChEBI" id="CHEBI:15378"/>
        <dbReference type="ChEBI" id="CHEBI:64489"/>
        <dbReference type="ChEBI" id="CHEBI:75536"/>
        <dbReference type="ChEBI" id="CHEBI:295975"/>
    </reaction>
    <physiologicalReaction direction="left-to-right" evidence="26">
        <dbReference type="Rhea" id="RHEA:41000"/>
    </physiologicalReaction>
</comment>
<protein>
    <recommendedName>
        <fullName evidence="4">glycerophosphocholine cholinephosphodiesterase</fullName>
        <ecNumber evidence="4">3.1.4.38</ecNumber>
    </recommendedName>
    <alternativeName>
        <fullName evidence="19">Choline-specific glycerophosphodiester phosphodiesterase</fullName>
    </alternativeName>
    <alternativeName>
        <fullName evidence="18">Ectonucleotide pyrophosphatase/phosphodiesterase family member 6</fullName>
    </alternativeName>
</protein>